<evidence type="ECO:0000256" key="8">
    <source>
        <dbReference type="PROSITE-ProRule" id="PRU01360"/>
    </source>
</evidence>
<evidence type="ECO:0000313" key="15">
    <source>
        <dbReference type="Proteomes" id="UP000290545"/>
    </source>
</evidence>
<evidence type="ECO:0000256" key="2">
    <source>
        <dbReference type="ARBA" id="ARBA00022448"/>
    </source>
</evidence>
<comment type="similarity">
    <text evidence="8 9">Belongs to the TonB-dependent receptor family.</text>
</comment>
<evidence type="ECO:0000256" key="10">
    <source>
        <dbReference type="SAM" id="MobiDB-lite"/>
    </source>
</evidence>
<dbReference type="InterPro" id="IPR037066">
    <property type="entry name" value="Plug_dom_sf"/>
</dbReference>
<evidence type="ECO:0000313" key="14">
    <source>
        <dbReference type="EMBL" id="RXK86563.1"/>
    </source>
</evidence>
<accession>A0A4Q1DD34</accession>
<evidence type="ECO:0000256" key="11">
    <source>
        <dbReference type="SAM" id="Phobius"/>
    </source>
</evidence>
<evidence type="ECO:0000256" key="6">
    <source>
        <dbReference type="ARBA" id="ARBA00023136"/>
    </source>
</evidence>
<evidence type="ECO:0000256" key="1">
    <source>
        <dbReference type="ARBA" id="ARBA00004571"/>
    </source>
</evidence>
<gene>
    <name evidence="14" type="ORF">ESB13_07090</name>
</gene>
<feature type="domain" description="TonB-dependent receptor plug" evidence="13">
    <location>
        <begin position="228"/>
        <end position="332"/>
    </location>
</feature>
<dbReference type="NCBIfam" id="TIGR04056">
    <property type="entry name" value="OMP_RagA_SusC"/>
    <property type="match status" value="1"/>
</dbReference>
<dbReference type="InterPro" id="IPR008969">
    <property type="entry name" value="CarboxyPept-like_regulatory"/>
</dbReference>
<dbReference type="OrthoDB" id="9768177at2"/>
<sequence length="1118" mass="124291">MPFYVCRQFRQAAQKNVIKTLLIMKLTIVLMFVFSVAIAAEGLPQQISYEASNVPLKKVFTDISKQTGYSFVYTASMLKKSRSVNFVATKVSLEQLLDMCFKDQPFTYALIDKMIVLKEKREASMLLLAAQPAITVSGKVQGQQGEPLAGATIADKQAGHNTVSKDDGSFKLTVSKLPVTLEISYVGYETAQVTVNAESQELQVKLVPVNASLNEVVVVGYGTQRKGELTSAVASVKSDNFIKGSVTDAGQLIQGKVAGLSVISPNGDPTGATQILLRGQTTLMGANQNPLILIDGIPGDLRTVAPQDIESVDVLKDGSAAAIYGTRGTNGVIIITTKKAGANSKTAVEYSAFLGTQTIARKLNLSTAADFRDQLAAGQRKLEMPDYKQNTDWLKAITRTPVLQSHNLTVRGGNATTNYLASVIYNMQEGIFKKSYNQLFSARADFNHSMFDNKLRINVNMFSSSRRFNGFNSNIYRQATLQNPTAPLTNPDGTWFQELTKFDYENPVSDLMESDGLSKELNNRYKGSIVFAPLKGLKLSAVFSYAKRQLEAGYNETKQHVSTLRDGRNGYARVNGDASTDRLMELTAEYARTVNRHQFTLLGGYSYQENDYNSNSTENWDFPTDRFGWNNIGLGRAISSGNFQGLINSFKSQTNLIGFFGRISYNYNQKYLLMASIRREEASQLWGTKNPWGMFPAVSAGWRISKENFMQKQRIFNDLKLRAGYGVTGSQPTDLFRGVAVIGYGGFVYSNGQWVQTLVPTQNANPDLRWEEKRETNIGLDFTLANNRISGTVDFYNRKIHNLLFLYDVPSPPNLYNQTLANVGTMQNKGVEVMLNFTAIKKKDFEWNTSVNFSTNSNKLISLSNDLYKTSTNYLQVGAIFPPIQTFSHLLKVGGPVGDLYGFKVIDINNNASDAANYGQWIYEGSDGKPVNYSELTHSFGDKKVIGNGLPRYYAGWQNNFRYKQWDLAITQRGAFKFQVANLQRMMLENPTQAQYNLLKTAYDPVYGKTQLKSPVEFNSYYIENGDYWKVDNITIGYTWKTTGAKYIQSARVYVSSLNTFIITGYKGIDPEVSLRNGTSTAQSGVAQTPTSGLDPGMDSPYKYPTTRTFSFGLNVTF</sequence>
<feature type="transmembrane region" description="Helical" evidence="11">
    <location>
        <begin position="21"/>
        <end position="40"/>
    </location>
</feature>
<keyword evidence="6 8" id="KW-0472">Membrane</keyword>
<comment type="caution">
    <text evidence="14">The sequence shown here is derived from an EMBL/GenBank/DDBJ whole genome shotgun (WGS) entry which is preliminary data.</text>
</comment>
<dbReference type="InterPro" id="IPR000531">
    <property type="entry name" value="Beta-barrel_TonB"/>
</dbReference>
<dbReference type="Gene3D" id="2.60.40.1120">
    <property type="entry name" value="Carboxypeptidase-like, regulatory domain"/>
    <property type="match status" value="1"/>
</dbReference>
<proteinExistence type="inferred from homology"/>
<dbReference type="Pfam" id="PF00593">
    <property type="entry name" value="TonB_dep_Rec_b-barrel"/>
    <property type="match status" value="1"/>
</dbReference>
<evidence type="ECO:0000256" key="7">
    <source>
        <dbReference type="ARBA" id="ARBA00023237"/>
    </source>
</evidence>
<protein>
    <submittedName>
        <fullName evidence="14">SusC/RagA family TonB-linked outer membrane protein</fullName>
    </submittedName>
</protein>
<evidence type="ECO:0000256" key="4">
    <source>
        <dbReference type="ARBA" id="ARBA00022692"/>
    </source>
</evidence>
<comment type="subcellular location">
    <subcellularLocation>
        <location evidence="1 8">Cell outer membrane</location>
        <topology evidence="1 8">Multi-pass membrane protein</topology>
    </subcellularLocation>
</comment>
<keyword evidence="15" id="KW-1185">Reference proteome</keyword>
<dbReference type="EMBL" id="SDHZ01000001">
    <property type="protein sequence ID" value="RXK86563.1"/>
    <property type="molecule type" value="Genomic_DNA"/>
</dbReference>
<keyword evidence="3 8" id="KW-1134">Transmembrane beta strand</keyword>
<dbReference type="InterPro" id="IPR036942">
    <property type="entry name" value="Beta-barrel_TonB_sf"/>
</dbReference>
<name>A0A4Q1DD34_9BACT</name>
<dbReference type="Gene3D" id="2.170.130.10">
    <property type="entry name" value="TonB-dependent receptor, plug domain"/>
    <property type="match status" value="1"/>
</dbReference>
<feature type="domain" description="TonB-dependent receptor-like beta-barrel" evidence="12">
    <location>
        <begin position="470"/>
        <end position="1041"/>
    </location>
</feature>
<feature type="compositionally biased region" description="Polar residues" evidence="10">
    <location>
        <begin position="1078"/>
        <end position="1092"/>
    </location>
</feature>
<dbReference type="InterPro" id="IPR039426">
    <property type="entry name" value="TonB-dep_rcpt-like"/>
</dbReference>
<feature type="region of interest" description="Disordered" evidence="10">
    <location>
        <begin position="1078"/>
        <end position="1098"/>
    </location>
</feature>
<evidence type="ECO:0000259" key="12">
    <source>
        <dbReference type="Pfam" id="PF00593"/>
    </source>
</evidence>
<evidence type="ECO:0000259" key="13">
    <source>
        <dbReference type="Pfam" id="PF07715"/>
    </source>
</evidence>
<evidence type="ECO:0000256" key="9">
    <source>
        <dbReference type="RuleBase" id="RU003357"/>
    </source>
</evidence>
<dbReference type="SUPFAM" id="SSF49464">
    <property type="entry name" value="Carboxypeptidase regulatory domain-like"/>
    <property type="match status" value="1"/>
</dbReference>
<dbReference type="Gene3D" id="2.40.170.20">
    <property type="entry name" value="TonB-dependent receptor, beta-barrel domain"/>
    <property type="match status" value="1"/>
</dbReference>
<dbReference type="Pfam" id="PF07715">
    <property type="entry name" value="Plug"/>
    <property type="match status" value="1"/>
</dbReference>
<organism evidence="14 15">
    <name type="scientific">Filimonas effusa</name>
    <dbReference type="NCBI Taxonomy" id="2508721"/>
    <lineage>
        <taxon>Bacteria</taxon>
        <taxon>Pseudomonadati</taxon>
        <taxon>Bacteroidota</taxon>
        <taxon>Chitinophagia</taxon>
        <taxon>Chitinophagales</taxon>
        <taxon>Chitinophagaceae</taxon>
        <taxon>Filimonas</taxon>
    </lineage>
</organism>
<dbReference type="InterPro" id="IPR012910">
    <property type="entry name" value="Plug_dom"/>
</dbReference>
<dbReference type="SUPFAM" id="SSF56935">
    <property type="entry name" value="Porins"/>
    <property type="match status" value="1"/>
</dbReference>
<dbReference type="PROSITE" id="PS52016">
    <property type="entry name" value="TONB_DEPENDENT_REC_3"/>
    <property type="match status" value="1"/>
</dbReference>
<keyword evidence="2 8" id="KW-0813">Transport</keyword>
<evidence type="ECO:0000256" key="3">
    <source>
        <dbReference type="ARBA" id="ARBA00022452"/>
    </source>
</evidence>
<evidence type="ECO:0000256" key="5">
    <source>
        <dbReference type="ARBA" id="ARBA00023077"/>
    </source>
</evidence>
<dbReference type="GO" id="GO:0009279">
    <property type="term" value="C:cell outer membrane"/>
    <property type="evidence" value="ECO:0007669"/>
    <property type="project" value="UniProtKB-SubCell"/>
</dbReference>
<dbReference type="NCBIfam" id="TIGR04057">
    <property type="entry name" value="SusC_RagA_signa"/>
    <property type="match status" value="1"/>
</dbReference>
<dbReference type="InterPro" id="IPR023996">
    <property type="entry name" value="TonB-dep_OMP_SusC/RagA"/>
</dbReference>
<keyword evidence="4 8" id="KW-0812">Transmembrane</keyword>
<dbReference type="InterPro" id="IPR023997">
    <property type="entry name" value="TonB-dep_OMP_SusC/RagA_CS"/>
</dbReference>
<keyword evidence="11" id="KW-1133">Transmembrane helix</keyword>
<keyword evidence="5 9" id="KW-0798">TonB box</keyword>
<reference evidence="14 15" key="1">
    <citation type="submission" date="2019-01" db="EMBL/GenBank/DDBJ databases">
        <title>Filimonas sp. strain TTM-71.</title>
        <authorList>
            <person name="Chen W.-M."/>
        </authorList>
    </citation>
    <scope>NUCLEOTIDE SEQUENCE [LARGE SCALE GENOMIC DNA]</scope>
    <source>
        <strain evidence="14 15">TTM-71</strain>
    </source>
</reference>
<dbReference type="Pfam" id="PF13715">
    <property type="entry name" value="CarbopepD_reg_2"/>
    <property type="match status" value="1"/>
</dbReference>
<keyword evidence="7 8" id="KW-0998">Cell outer membrane</keyword>
<dbReference type="AlphaFoldDB" id="A0A4Q1DD34"/>
<dbReference type="Proteomes" id="UP000290545">
    <property type="component" value="Unassembled WGS sequence"/>
</dbReference>